<evidence type="ECO:0000313" key="2">
    <source>
        <dbReference type="EMBL" id="EYB92041.1"/>
    </source>
</evidence>
<keyword evidence="3" id="KW-1185">Reference proteome</keyword>
<protein>
    <submittedName>
        <fullName evidence="2">Uncharacterized protein</fullName>
    </submittedName>
</protein>
<evidence type="ECO:0000313" key="3">
    <source>
        <dbReference type="Proteomes" id="UP000024635"/>
    </source>
</evidence>
<dbReference type="AlphaFoldDB" id="A0A016SNW9"/>
<sequence length="81" mass="9589">MEPSRSLINYKFLRFVDVVDSSIQSFIGELSVFLHLHQARLGKPDDKQHSRRVRRRNKHRKLANERLKTGGHNVYETTKMN</sequence>
<feature type="compositionally biased region" description="Basic residues" evidence="1">
    <location>
        <begin position="49"/>
        <end position="61"/>
    </location>
</feature>
<evidence type="ECO:0000256" key="1">
    <source>
        <dbReference type="SAM" id="MobiDB-lite"/>
    </source>
</evidence>
<reference evidence="3" key="1">
    <citation type="journal article" date="2015" name="Nat. Genet.">
        <title>The genome and transcriptome of the zoonotic hookworm Ancylostoma ceylanicum identify infection-specific gene families.</title>
        <authorList>
            <person name="Schwarz E.M."/>
            <person name="Hu Y."/>
            <person name="Antoshechkin I."/>
            <person name="Miller M.M."/>
            <person name="Sternberg P.W."/>
            <person name="Aroian R.V."/>
        </authorList>
    </citation>
    <scope>NUCLEOTIDE SEQUENCE</scope>
    <source>
        <strain evidence="3">HY135</strain>
    </source>
</reference>
<gene>
    <name evidence="2" type="primary">Acey_s0198.g1603</name>
    <name evidence="2" type="ORF">Y032_0198g1603</name>
</gene>
<dbReference type="EMBL" id="JARK01001534">
    <property type="protein sequence ID" value="EYB92041.1"/>
    <property type="molecule type" value="Genomic_DNA"/>
</dbReference>
<accession>A0A016SNW9</accession>
<organism evidence="2 3">
    <name type="scientific">Ancylostoma ceylanicum</name>
    <dbReference type="NCBI Taxonomy" id="53326"/>
    <lineage>
        <taxon>Eukaryota</taxon>
        <taxon>Metazoa</taxon>
        <taxon>Ecdysozoa</taxon>
        <taxon>Nematoda</taxon>
        <taxon>Chromadorea</taxon>
        <taxon>Rhabditida</taxon>
        <taxon>Rhabditina</taxon>
        <taxon>Rhabditomorpha</taxon>
        <taxon>Strongyloidea</taxon>
        <taxon>Ancylostomatidae</taxon>
        <taxon>Ancylostomatinae</taxon>
        <taxon>Ancylostoma</taxon>
    </lineage>
</organism>
<name>A0A016SNW9_9BILA</name>
<comment type="caution">
    <text evidence="2">The sequence shown here is derived from an EMBL/GenBank/DDBJ whole genome shotgun (WGS) entry which is preliminary data.</text>
</comment>
<proteinExistence type="predicted"/>
<feature type="region of interest" description="Disordered" evidence="1">
    <location>
        <begin position="43"/>
        <end position="81"/>
    </location>
</feature>
<dbReference type="Proteomes" id="UP000024635">
    <property type="component" value="Unassembled WGS sequence"/>
</dbReference>